<proteinExistence type="predicted"/>
<dbReference type="PANTHER" id="PTHR34613:SF1">
    <property type="entry name" value="SLL6017 PROTEIN"/>
    <property type="match status" value="1"/>
</dbReference>
<protein>
    <submittedName>
        <fullName evidence="1">Uncharacterized protein</fullName>
    </submittedName>
</protein>
<name>A0ABR9M2Z9_9ACTN</name>
<sequence>MFNERPQLVVEVLRDLLGVELPATPLVRLEKTTFNTRRSDDIESDVVVVLGPPQAPAHAIIVEVQQDKSKDPKQLARYAAALWLMLRCDVTVLLVCPDRGVADHYAPPVESGLTGYRLQAQVLGPDDIPVITDPQEAVARPALAIMAVMAHGRDRKVVEAFAMALAELRDEHATKYYEYAYSMSAPDVRRLLEEIIMTSATWPVYSPFAREHYGRGQAEGKAEEAVRMLLLVLGARGFDISDDMRTRFSTCADLAQLESWATRAVTAQSLEDLFDETGGQHS</sequence>
<evidence type="ECO:0000313" key="2">
    <source>
        <dbReference type="Proteomes" id="UP000633509"/>
    </source>
</evidence>
<dbReference type="Proteomes" id="UP000633509">
    <property type="component" value="Unassembled WGS sequence"/>
</dbReference>
<comment type="caution">
    <text evidence="1">The sequence shown here is derived from an EMBL/GenBank/DDBJ whole genome shotgun (WGS) entry which is preliminary data.</text>
</comment>
<organism evidence="1 2">
    <name type="scientific">Nonomuraea angiospora</name>
    <dbReference type="NCBI Taxonomy" id="46172"/>
    <lineage>
        <taxon>Bacteria</taxon>
        <taxon>Bacillati</taxon>
        <taxon>Actinomycetota</taxon>
        <taxon>Actinomycetes</taxon>
        <taxon>Streptosporangiales</taxon>
        <taxon>Streptosporangiaceae</taxon>
        <taxon>Nonomuraea</taxon>
    </lineage>
</organism>
<dbReference type="PANTHER" id="PTHR34613">
    <property type="entry name" value="SLL0800 PROTEIN"/>
    <property type="match status" value="1"/>
</dbReference>
<evidence type="ECO:0000313" key="1">
    <source>
        <dbReference type="EMBL" id="MBE1587264.1"/>
    </source>
</evidence>
<reference evidence="1 2" key="1">
    <citation type="submission" date="2020-10" db="EMBL/GenBank/DDBJ databases">
        <title>Sequencing the genomes of 1000 actinobacteria strains.</title>
        <authorList>
            <person name="Klenk H.-P."/>
        </authorList>
    </citation>
    <scope>NUCLEOTIDE SEQUENCE [LARGE SCALE GENOMIC DNA]</scope>
    <source>
        <strain evidence="1 2">DSM 43173</strain>
    </source>
</reference>
<gene>
    <name evidence="1" type="ORF">H4W80_005522</name>
</gene>
<dbReference type="EMBL" id="JADBEK010000001">
    <property type="protein sequence ID" value="MBE1587264.1"/>
    <property type="molecule type" value="Genomic_DNA"/>
</dbReference>
<accession>A0ABR9M2Z9</accession>
<dbReference type="RefSeq" id="WP_225963687.1">
    <property type="nucleotide sequence ID" value="NZ_JADBEK010000001.1"/>
</dbReference>
<keyword evidence="2" id="KW-1185">Reference proteome</keyword>